<evidence type="ECO:0000256" key="20">
    <source>
        <dbReference type="ARBA" id="ARBA00049902"/>
    </source>
</evidence>
<evidence type="ECO:0000256" key="14">
    <source>
        <dbReference type="ARBA" id="ARBA00032370"/>
    </source>
</evidence>
<dbReference type="Proteomes" id="UP000587760">
    <property type="component" value="Unassembled WGS sequence"/>
</dbReference>
<feature type="transmembrane region" description="Helical" evidence="21">
    <location>
        <begin position="61"/>
        <end position="80"/>
    </location>
</feature>
<evidence type="ECO:0000256" key="6">
    <source>
        <dbReference type="ARBA" id="ARBA00022679"/>
    </source>
</evidence>
<reference evidence="22 23" key="1">
    <citation type="submission" date="2020-08" db="EMBL/GenBank/DDBJ databases">
        <title>Genomic Encyclopedia of Type Strains, Phase IV (KMG-IV): sequencing the most valuable type-strain genomes for metagenomic binning, comparative biology and taxonomic classification.</title>
        <authorList>
            <person name="Goeker M."/>
        </authorList>
    </citation>
    <scope>NUCLEOTIDE SEQUENCE [LARGE SCALE GENOMIC DNA]</scope>
    <source>
        <strain evidence="22 23">DSM 2461</strain>
    </source>
</reference>
<comment type="subcellular location">
    <subcellularLocation>
        <location evidence="1">Cell membrane</location>
        <topology evidence="1">Multi-pass membrane protein</topology>
    </subcellularLocation>
</comment>
<evidence type="ECO:0000256" key="1">
    <source>
        <dbReference type="ARBA" id="ARBA00004651"/>
    </source>
</evidence>
<name>A0A841R9G5_9SPIO</name>
<comment type="caution">
    <text evidence="22">The sequence shown here is derived from an EMBL/GenBank/DDBJ whole genome shotgun (WGS) entry which is preliminary data.</text>
</comment>
<dbReference type="InterPro" id="IPR001182">
    <property type="entry name" value="FtsW/RodA"/>
</dbReference>
<comment type="catalytic activity">
    <reaction evidence="20">
        <text>[GlcNAc-(1-&gt;4)-Mur2Ac(oyl-L-Ala-gamma-D-Glu-L-Lys-D-Ala-D-Ala)](n)-di-trans,octa-cis-undecaprenyl diphosphate + beta-D-GlcNAc-(1-&gt;4)-Mur2Ac(oyl-L-Ala-gamma-D-Glu-L-Lys-D-Ala-D-Ala)-di-trans,octa-cis-undecaprenyl diphosphate = [GlcNAc-(1-&gt;4)-Mur2Ac(oyl-L-Ala-gamma-D-Glu-L-Lys-D-Ala-D-Ala)](n+1)-di-trans,octa-cis-undecaprenyl diphosphate + di-trans,octa-cis-undecaprenyl diphosphate + H(+)</text>
        <dbReference type="Rhea" id="RHEA:23708"/>
        <dbReference type="Rhea" id="RHEA-COMP:9602"/>
        <dbReference type="Rhea" id="RHEA-COMP:9603"/>
        <dbReference type="ChEBI" id="CHEBI:15378"/>
        <dbReference type="ChEBI" id="CHEBI:58405"/>
        <dbReference type="ChEBI" id="CHEBI:60033"/>
        <dbReference type="ChEBI" id="CHEBI:78435"/>
        <dbReference type="EC" id="2.4.99.28"/>
    </reaction>
</comment>
<dbReference type="GO" id="GO:0005886">
    <property type="term" value="C:plasma membrane"/>
    <property type="evidence" value="ECO:0007669"/>
    <property type="project" value="UniProtKB-SubCell"/>
</dbReference>
<dbReference type="NCBIfam" id="TIGR02614">
    <property type="entry name" value="ftsW"/>
    <property type="match status" value="1"/>
</dbReference>
<evidence type="ECO:0000256" key="16">
    <source>
        <dbReference type="ARBA" id="ARBA00038053"/>
    </source>
</evidence>
<comment type="similarity">
    <text evidence="16">Belongs to the SEDS family. FtsW subfamily.</text>
</comment>
<dbReference type="GO" id="GO:0008955">
    <property type="term" value="F:peptidoglycan glycosyltransferase activity"/>
    <property type="evidence" value="ECO:0007669"/>
    <property type="project" value="UniProtKB-EC"/>
</dbReference>
<dbReference type="GO" id="GO:0051301">
    <property type="term" value="P:cell division"/>
    <property type="evidence" value="ECO:0007669"/>
    <property type="project" value="UniProtKB-KW"/>
</dbReference>
<evidence type="ECO:0000313" key="23">
    <source>
        <dbReference type="Proteomes" id="UP000587760"/>
    </source>
</evidence>
<dbReference type="Pfam" id="PF01098">
    <property type="entry name" value="FTSW_RODA_SPOVE"/>
    <property type="match status" value="1"/>
</dbReference>
<keyword evidence="3" id="KW-1003">Cell membrane</keyword>
<dbReference type="GO" id="GO:0008360">
    <property type="term" value="P:regulation of cell shape"/>
    <property type="evidence" value="ECO:0007669"/>
    <property type="project" value="UniProtKB-KW"/>
</dbReference>
<evidence type="ECO:0000256" key="17">
    <source>
        <dbReference type="ARBA" id="ARBA00041185"/>
    </source>
</evidence>
<keyword evidence="23" id="KW-1185">Reference proteome</keyword>
<feature type="transmembrane region" description="Helical" evidence="21">
    <location>
        <begin position="324"/>
        <end position="349"/>
    </location>
</feature>
<evidence type="ECO:0000256" key="11">
    <source>
        <dbReference type="ARBA" id="ARBA00023136"/>
    </source>
</evidence>
<evidence type="ECO:0000256" key="21">
    <source>
        <dbReference type="SAM" id="Phobius"/>
    </source>
</evidence>
<dbReference type="EC" id="2.4.99.28" evidence="19"/>
<comment type="pathway">
    <text evidence="2">Cell wall biogenesis; peptidoglycan biosynthesis.</text>
</comment>
<evidence type="ECO:0000256" key="4">
    <source>
        <dbReference type="ARBA" id="ARBA00022618"/>
    </source>
</evidence>
<evidence type="ECO:0000256" key="15">
    <source>
        <dbReference type="ARBA" id="ARBA00033270"/>
    </source>
</evidence>
<dbReference type="PANTHER" id="PTHR30474:SF2">
    <property type="entry name" value="PEPTIDOGLYCAN GLYCOSYLTRANSFERASE FTSW-RELATED"/>
    <property type="match status" value="1"/>
</dbReference>
<keyword evidence="12" id="KW-0131">Cell cycle</keyword>
<dbReference type="EMBL" id="JACHGJ010000008">
    <property type="protein sequence ID" value="MBB6481974.1"/>
    <property type="molecule type" value="Genomic_DNA"/>
</dbReference>
<evidence type="ECO:0000313" key="22">
    <source>
        <dbReference type="EMBL" id="MBB6481974.1"/>
    </source>
</evidence>
<dbReference type="AlphaFoldDB" id="A0A841R9G5"/>
<dbReference type="GO" id="GO:0032153">
    <property type="term" value="C:cell division site"/>
    <property type="evidence" value="ECO:0007669"/>
    <property type="project" value="TreeGrafter"/>
</dbReference>
<dbReference type="PANTHER" id="PTHR30474">
    <property type="entry name" value="CELL CYCLE PROTEIN"/>
    <property type="match status" value="1"/>
</dbReference>
<keyword evidence="9" id="KW-0573">Peptidoglycan synthesis</keyword>
<evidence type="ECO:0000256" key="12">
    <source>
        <dbReference type="ARBA" id="ARBA00023306"/>
    </source>
</evidence>
<proteinExistence type="inferred from homology"/>
<evidence type="ECO:0000256" key="5">
    <source>
        <dbReference type="ARBA" id="ARBA00022676"/>
    </source>
</evidence>
<feature type="transmembrane region" description="Helical" evidence="21">
    <location>
        <begin position="92"/>
        <end position="113"/>
    </location>
</feature>
<evidence type="ECO:0000256" key="3">
    <source>
        <dbReference type="ARBA" id="ARBA00022475"/>
    </source>
</evidence>
<sequence>MSGYSIQGRQVVNNSFSAQKINEPAFDAVFLILIVLLSGMGLTALFSSSYHFGEAVFDSPFYFVVKQLVWLSLGTGGAVVASRIPLDFLKNYIPAIMFVSIGINLLLYVPGLGFESGGAKRWLELGGVTFQPSELIRLSLVLYIAKMLEKNKGRMKDLSKAIVPQLLVIVVSTLVVYSQNDFSSAALIFAVAFLMLIMGGMSPVFILIMGAIGSLAAYIMLKSKPYRINRVLSWLNPESDPSGAGYQVLTARKALQAGGLWGKGAGQSTMKLGALPQAHSDFVFAIIGEEAGFIGILTVFILFGLFAWKGYSIALKADNDFKKYAAFGLTSAVYFQAMTNIAVVCGFIPATGIPLPLFSAGGSTSLITLIIFGLLLNISRRSPDKSGGEA</sequence>
<evidence type="ECO:0000256" key="9">
    <source>
        <dbReference type="ARBA" id="ARBA00022984"/>
    </source>
</evidence>
<evidence type="ECO:0000256" key="8">
    <source>
        <dbReference type="ARBA" id="ARBA00022960"/>
    </source>
</evidence>
<keyword evidence="7 21" id="KW-0812">Transmembrane</keyword>
<dbReference type="GO" id="GO:0009252">
    <property type="term" value="P:peptidoglycan biosynthetic process"/>
    <property type="evidence" value="ECO:0007669"/>
    <property type="project" value="UniProtKB-KW"/>
</dbReference>
<dbReference type="GO" id="GO:0071555">
    <property type="term" value="P:cell wall organization"/>
    <property type="evidence" value="ECO:0007669"/>
    <property type="project" value="UniProtKB-KW"/>
</dbReference>
<evidence type="ECO:0000256" key="2">
    <source>
        <dbReference type="ARBA" id="ARBA00004752"/>
    </source>
</evidence>
<accession>A0A841R9G5</accession>
<evidence type="ECO:0000256" key="7">
    <source>
        <dbReference type="ARBA" id="ARBA00022692"/>
    </source>
</evidence>
<feature type="transmembrane region" description="Helical" evidence="21">
    <location>
        <begin position="355"/>
        <end position="376"/>
    </location>
</feature>
<protein>
    <recommendedName>
        <fullName evidence="17">Probable peptidoglycan glycosyltransferase FtsW</fullName>
        <ecNumber evidence="19">2.4.99.28</ecNumber>
    </recommendedName>
    <alternativeName>
        <fullName evidence="18">Cell division protein FtsW</fullName>
    </alternativeName>
    <alternativeName>
        <fullName evidence="15">Cell wall polymerase</fullName>
    </alternativeName>
    <alternativeName>
        <fullName evidence="14">Peptidoglycan polymerase</fullName>
    </alternativeName>
</protein>
<keyword evidence="6" id="KW-0808">Transferase</keyword>
<feature type="transmembrane region" description="Helical" evidence="21">
    <location>
        <begin position="291"/>
        <end position="312"/>
    </location>
</feature>
<feature type="transmembrane region" description="Helical" evidence="21">
    <location>
        <begin position="182"/>
        <end position="199"/>
    </location>
</feature>
<keyword evidence="13" id="KW-0961">Cell wall biogenesis/degradation</keyword>
<keyword evidence="4 22" id="KW-0132">Cell division</keyword>
<feature type="transmembrane region" description="Helical" evidence="21">
    <location>
        <begin position="28"/>
        <end position="49"/>
    </location>
</feature>
<dbReference type="InterPro" id="IPR013437">
    <property type="entry name" value="FtsW"/>
</dbReference>
<evidence type="ECO:0000256" key="19">
    <source>
        <dbReference type="ARBA" id="ARBA00044770"/>
    </source>
</evidence>
<keyword evidence="8" id="KW-0133">Cell shape</keyword>
<dbReference type="RefSeq" id="WP_184748205.1">
    <property type="nucleotide sequence ID" value="NZ_JACHGJ010000008.1"/>
</dbReference>
<keyword evidence="5" id="KW-0328">Glycosyltransferase</keyword>
<feature type="transmembrane region" description="Helical" evidence="21">
    <location>
        <begin position="157"/>
        <end position="176"/>
    </location>
</feature>
<keyword evidence="10 21" id="KW-1133">Transmembrane helix</keyword>
<dbReference type="GO" id="GO:0015648">
    <property type="term" value="F:lipid-linked peptidoglycan transporter activity"/>
    <property type="evidence" value="ECO:0007669"/>
    <property type="project" value="TreeGrafter"/>
</dbReference>
<evidence type="ECO:0000256" key="10">
    <source>
        <dbReference type="ARBA" id="ARBA00022989"/>
    </source>
</evidence>
<gene>
    <name evidence="22" type="ORF">HNR50_003655</name>
</gene>
<organism evidence="22 23">
    <name type="scientific">Spirochaeta isovalerica</name>
    <dbReference type="NCBI Taxonomy" id="150"/>
    <lineage>
        <taxon>Bacteria</taxon>
        <taxon>Pseudomonadati</taxon>
        <taxon>Spirochaetota</taxon>
        <taxon>Spirochaetia</taxon>
        <taxon>Spirochaetales</taxon>
        <taxon>Spirochaetaceae</taxon>
        <taxon>Spirochaeta</taxon>
    </lineage>
</organism>
<evidence type="ECO:0000256" key="13">
    <source>
        <dbReference type="ARBA" id="ARBA00023316"/>
    </source>
</evidence>
<evidence type="ECO:0000256" key="18">
    <source>
        <dbReference type="ARBA" id="ARBA00041418"/>
    </source>
</evidence>
<keyword evidence="11 21" id="KW-0472">Membrane</keyword>